<gene>
    <name evidence="4" type="primary">ANKRD16</name>
    <name evidence="4" type="ORF">HK097_007419</name>
</gene>
<dbReference type="PROSITE" id="PS50088">
    <property type="entry name" value="ANK_REPEAT"/>
    <property type="match status" value="1"/>
</dbReference>
<evidence type="ECO:0000256" key="1">
    <source>
        <dbReference type="ARBA" id="ARBA00022737"/>
    </source>
</evidence>
<evidence type="ECO:0000313" key="4">
    <source>
        <dbReference type="EMBL" id="KAJ3051573.1"/>
    </source>
</evidence>
<accession>A0AAD5SD67</accession>
<dbReference type="InterPro" id="IPR036770">
    <property type="entry name" value="Ankyrin_rpt-contain_sf"/>
</dbReference>
<keyword evidence="2 3" id="KW-0040">ANK repeat</keyword>
<dbReference type="Gene3D" id="1.25.40.20">
    <property type="entry name" value="Ankyrin repeat-containing domain"/>
    <property type="match status" value="3"/>
</dbReference>
<proteinExistence type="predicted"/>
<dbReference type="SMART" id="SM00248">
    <property type="entry name" value="ANK"/>
    <property type="match status" value="8"/>
</dbReference>
<feature type="repeat" description="ANK" evidence="3">
    <location>
        <begin position="37"/>
        <end position="70"/>
    </location>
</feature>
<comment type="caution">
    <text evidence="4">The sequence shown here is derived from an EMBL/GenBank/DDBJ whole genome shotgun (WGS) entry which is preliminary data.</text>
</comment>
<name>A0AAD5SD67_9FUNG</name>
<keyword evidence="1" id="KW-0677">Repeat</keyword>
<dbReference type="AlphaFoldDB" id="A0AAD5SD67"/>
<evidence type="ECO:0000256" key="3">
    <source>
        <dbReference type="PROSITE-ProRule" id="PRU00023"/>
    </source>
</evidence>
<protein>
    <submittedName>
        <fullName evidence="4">Ankyrin repeat domain-containing protein 16</fullName>
    </submittedName>
</protein>
<sequence>MPLPQNWNILVKATNHNDTTSLKQYLTTETVNNQNEHGDRLIHFACRAGNLDILKCLVEDFGADVNVPNKNSRRPLHECIEHHELVAYLLSHNADPNGFKQGTWTPLMLAASKSLPATLTLLHTHGALLNPTNKDGWTCLHLSAQSGSLPCTSNILSHSPSLLWTHARNGMVPVHVAAKHGFTECVEALMGKMVEEEQGGRKPVTEKKKAVEVETNEGLTALHLSCHSESTETVKVLLDCFHTNFWATDKAGRNVLHHAAMAGHIHILQFLKAHLLENPTLLRDVVDGDVEGAVRREFERHDTFEGFSTLHWAAKEGFGDVVGWLTSGEGAGVGKDVRDGKGRTAREVALLFKNDELMNLL</sequence>
<dbReference type="Proteomes" id="UP001212841">
    <property type="component" value="Unassembled WGS sequence"/>
</dbReference>
<dbReference type="PANTHER" id="PTHR24198">
    <property type="entry name" value="ANKYRIN REPEAT AND PROTEIN KINASE DOMAIN-CONTAINING PROTEIN"/>
    <property type="match status" value="1"/>
</dbReference>
<dbReference type="GO" id="GO:0005737">
    <property type="term" value="C:cytoplasm"/>
    <property type="evidence" value="ECO:0007669"/>
    <property type="project" value="TreeGrafter"/>
</dbReference>
<dbReference type="InterPro" id="IPR002110">
    <property type="entry name" value="Ankyrin_rpt"/>
</dbReference>
<reference evidence="4" key="1">
    <citation type="submission" date="2020-05" db="EMBL/GenBank/DDBJ databases">
        <title>Phylogenomic resolution of chytrid fungi.</title>
        <authorList>
            <person name="Stajich J.E."/>
            <person name="Amses K."/>
            <person name="Simmons R."/>
            <person name="Seto K."/>
            <person name="Myers J."/>
            <person name="Bonds A."/>
            <person name="Quandt C.A."/>
            <person name="Barry K."/>
            <person name="Liu P."/>
            <person name="Grigoriev I."/>
            <person name="Longcore J.E."/>
            <person name="James T.Y."/>
        </authorList>
    </citation>
    <scope>NUCLEOTIDE SEQUENCE</scope>
    <source>
        <strain evidence="4">JEL0318</strain>
    </source>
</reference>
<dbReference type="Pfam" id="PF12796">
    <property type="entry name" value="Ank_2"/>
    <property type="match status" value="3"/>
</dbReference>
<evidence type="ECO:0000313" key="5">
    <source>
        <dbReference type="Proteomes" id="UP001212841"/>
    </source>
</evidence>
<dbReference type="SUPFAM" id="SSF48403">
    <property type="entry name" value="Ankyrin repeat"/>
    <property type="match status" value="1"/>
</dbReference>
<dbReference type="EMBL" id="JADGJD010000380">
    <property type="protein sequence ID" value="KAJ3051573.1"/>
    <property type="molecule type" value="Genomic_DNA"/>
</dbReference>
<evidence type="ECO:0000256" key="2">
    <source>
        <dbReference type="ARBA" id="ARBA00023043"/>
    </source>
</evidence>
<organism evidence="4 5">
    <name type="scientific">Rhizophlyctis rosea</name>
    <dbReference type="NCBI Taxonomy" id="64517"/>
    <lineage>
        <taxon>Eukaryota</taxon>
        <taxon>Fungi</taxon>
        <taxon>Fungi incertae sedis</taxon>
        <taxon>Chytridiomycota</taxon>
        <taxon>Chytridiomycota incertae sedis</taxon>
        <taxon>Chytridiomycetes</taxon>
        <taxon>Rhizophlyctidales</taxon>
        <taxon>Rhizophlyctidaceae</taxon>
        <taxon>Rhizophlyctis</taxon>
    </lineage>
</organism>
<dbReference type="PANTHER" id="PTHR24198:SF185">
    <property type="entry name" value="ANKYRIN-3"/>
    <property type="match status" value="1"/>
</dbReference>
<keyword evidence="5" id="KW-1185">Reference proteome</keyword>